<dbReference type="AlphaFoldDB" id="A0A6N9TG50"/>
<comment type="caution">
    <text evidence="3">The sequence shown here is derived from an EMBL/GenBank/DDBJ whole genome shotgun (WGS) entry which is preliminary data.</text>
</comment>
<organism evidence="3 4">
    <name type="scientific">Alteromonas genovensis</name>
    <dbReference type="NCBI Taxonomy" id="471225"/>
    <lineage>
        <taxon>Bacteria</taxon>
        <taxon>Pseudomonadati</taxon>
        <taxon>Pseudomonadota</taxon>
        <taxon>Gammaproteobacteria</taxon>
        <taxon>Alteromonadales</taxon>
        <taxon>Alteromonadaceae</taxon>
        <taxon>Alteromonas/Salinimonas group</taxon>
        <taxon>Alteromonas</taxon>
    </lineage>
</organism>
<dbReference type="RefSeq" id="WP_163106115.1">
    <property type="nucleotide sequence ID" value="NZ_JAAAWO010000004.1"/>
</dbReference>
<keyword evidence="2" id="KW-0812">Transmembrane</keyword>
<dbReference type="EMBL" id="JAAAWO010000004">
    <property type="protein sequence ID" value="NDW15462.1"/>
    <property type="molecule type" value="Genomic_DNA"/>
</dbReference>
<accession>A0A6N9TG50</accession>
<name>A0A6N9TG50_9ALTE</name>
<feature type="transmembrane region" description="Helical" evidence="2">
    <location>
        <begin position="12"/>
        <end position="31"/>
    </location>
</feature>
<keyword evidence="2" id="KW-0472">Membrane</keyword>
<gene>
    <name evidence="3" type="ORF">GTQ48_08010</name>
</gene>
<reference evidence="3 4" key="1">
    <citation type="submission" date="2020-01" db="EMBL/GenBank/DDBJ databases">
        <title>Genomes of bacteria type strains.</title>
        <authorList>
            <person name="Chen J."/>
            <person name="Zhu S."/>
            <person name="Yang J."/>
        </authorList>
    </citation>
    <scope>NUCLEOTIDE SEQUENCE [LARGE SCALE GENOMIC DNA]</scope>
    <source>
        <strain evidence="3 4">LMG 24078</strain>
    </source>
</reference>
<evidence type="ECO:0000256" key="2">
    <source>
        <dbReference type="SAM" id="Phobius"/>
    </source>
</evidence>
<protein>
    <submittedName>
        <fullName evidence="3">Uncharacterized protein</fullName>
    </submittedName>
</protein>
<proteinExistence type="predicted"/>
<dbReference type="Proteomes" id="UP000471381">
    <property type="component" value="Unassembled WGS sequence"/>
</dbReference>
<keyword evidence="4" id="KW-1185">Reference proteome</keyword>
<feature type="coiled-coil region" evidence="1">
    <location>
        <begin position="35"/>
        <end position="62"/>
    </location>
</feature>
<keyword evidence="2" id="KW-1133">Transmembrane helix</keyword>
<keyword evidence="1" id="KW-0175">Coiled coil</keyword>
<evidence type="ECO:0000313" key="3">
    <source>
        <dbReference type="EMBL" id="NDW15462.1"/>
    </source>
</evidence>
<evidence type="ECO:0000313" key="4">
    <source>
        <dbReference type="Proteomes" id="UP000471381"/>
    </source>
</evidence>
<feature type="coiled-coil region" evidence="1">
    <location>
        <begin position="126"/>
        <end position="202"/>
    </location>
</feature>
<sequence>MSQSKDDIFSISVTELLLIIMFALLIVMVLLNVTMQEQLDNSEKIEAQYQEMTSTLEEITNALGLSTSPEEPASMELTEAVAQMQALVKALESSVKSDEAAQVLAKMKLDDVWSTLTKANSENIDIPELLAAVKQANEALEKCLQELEEAKTMLAEIKNEVQDSERENEELRAEIAKQQEIKKELEEKNSNLIGQVENLSNGLEFPPCWANSDGRAQYTYFVEVRDNSLVVTSIYPEERKDAYFKLMATDYSQTEFSLKGFNQQFSIFYKDAVNRKPECRYFVKVEDKTSAAAKREYKQGLQIVESIFYKYLVK</sequence>
<evidence type="ECO:0000256" key="1">
    <source>
        <dbReference type="SAM" id="Coils"/>
    </source>
</evidence>